<organism evidence="1 2">
    <name type="scientific">Ameca splendens</name>
    <dbReference type="NCBI Taxonomy" id="208324"/>
    <lineage>
        <taxon>Eukaryota</taxon>
        <taxon>Metazoa</taxon>
        <taxon>Chordata</taxon>
        <taxon>Craniata</taxon>
        <taxon>Vertebrata</taxon>
        <taxon>Euteleostomi</taxon>
        <taxon>Actinopterygii</taxon>
        <taxon>Neopterygii</taxon>
        <taxon>Teleostei</taxon>
        <taxon>Neoteleostei</taxon>
        <taxon>Acanthomorphata</taxon>
        <taxon>Ovalentaria</taxon>
        <taxon>Atherinomorphae</taxon>
        <taxon>Cyprinodontiformes</taxon>
        <taxon>Goodeidae</taxon>
        <taxon>Ameca</taxon>
    </lineage>
</organism>
<dbReference type="Proteomes" id="UP001469553">
    <property type="component" value="Unassembled WGS sequence"/>
</dbReference>
<evidence type="ECO:0000313" key="1">
    <source>
        <dbReference type="EMBL" id="MEQ2311974.1"/>
    </source>
</evidence>
<gene>
    <name evidence="1" type="ORF">AMECASPLE_026197</name>
</gene>
<proteinExistence type="predicted"/>
<sequence>EDGQVVERSGRCAQRRVSKLRFRRPVSSRSLGAVSWSLIRGGLLGDLESWTIESVITLTSG</sequence>
<dbReference type="EMBL" id="JAHRIP010077887">
    <property type="protein sequence ID" value="MEQ2311974.1"/>
    <property type="molecule type" value="Genomic_DNA"/>
</dbReference>
<accession>A0ABV1A1E9</accession>
<reference evidence="1 2" key="1">
    <citation type="submission" date="2021-06" db="EMBL/GenBank/DDBJ databases">
        <authorList>
            <person name="Palmer J.M."/>
        </authorList>
    </citation>
    <scope>NUCLEOTIDE SEQUENCE [LARGE SCALE GENOMIC DNA]</scope>
    <source>
        <strain evidence="1 2">AS_MEX2019</strain>
        <tissue evidence="1">Muscle</tissue>
    </source>
</reference>
<protein>
    <submittedName>
        <fullName evidence="1">Uncharacterized protein</fullName>
    </submittedName>
</protein>
<comment type="caution">
    <text evidence="1">The sequence shown here is derived from an EMBL/GenBank/DDBJ whole genome shotgun (WGS) entry which is preliminary data.</text>
</comment>
<feature type="non-terminal residue" evidence="1">
    <location>
        <position position="1"/>
    </location>
</feature>
<name>A0ABV1A1E9_9TELE</name>
<evidence type="ECO:0000313" key="2">
    <source>
        <dbReference type="Proteomes" id="UP001469553"/>
    </source>
</evidence>
<keyword evidence="2" id="KW-1185">Reference proteome</keyword>